<keyword evidence="3" id="KW-1185">Reference proteome</keyword>
<comment type="caution">
    <text evidence="2">The sequence shown here is derived from an EMBL/GenBank/DDBJ whole genome shotgun (WGS) entry which is preliminary data.</text>
</comment>
<feature type="transmembrane region" description="Helical" evidence="1">
    <location>
        <begin position="84"/>
        <end position="105"/>
    </location>
</feature>
<sequence length="252" mass="27293">MSANGIFYRPRPVPTEQNITLVDAAHGGQSKEDPTAWITQGYVAWFLLMNAAEIKYLCMLAYTFFHGCKLFGSLKEEHSIPYKFVRMIFQCTGGGLLVPIFINAIPTVKSTPFLKAAMIVLYEAQRASVVVKLTSAAAKAIPATEFAFPLFGPIFCGAIAGCGGGFLPFTKGLGPIENGLAPNMFSALVAATGYHLFMNTSLSDDIPYAAKKAQVVIGCYFIVYSLVKELDLVKVFKGSSEPSSEESKSKKE</sequence>
<gene>
    <name evidence="2" type="ORF">SEMRO_249_G098660.1</name>
</gene>
<evidence type="ECO:0000313" key="2">
    <source>
        <dbReference type="EMBL" id="CAB9505959.1"/>
    </source>
</evidence>
<protein>
    <submittedName>
        <fullName evidence="2">Uncharacterized protein</fullName>
    </submittedName>
</protein>
<reference evidence="2" key="1">
    <citation type="submission" date="2020-06" db="EMBL/GenBank/DDBJ databases">
        <authorList>
            <consortium name="Plant Systems Biology data submission"/>
        </authorList>
    </citation>
    <scope>NUCLEOTIDE SEQUENCE</scope>
    <source>
        <strain evidence="2">D6</strain>
    </source>
</reference>
<keyword evidence="1" id="KW-0812">Transmembrane</keyword>
<dbReference type="Proteomes" id="UP001153069">
    <property type="component" value="Unassembled WGS sequence"/>
</dbReference>
<dbReference type="EMBL" id="CAICTM010000248">
    <property type="protein sequence ID" value="CAB9505959.1"/>
    <property type="molecule type" value="Genomic_DNA"/>
</dbReference>
<dbReference type="OrthoDB" id="186336at2759"/>
<keyword evidence="1" id="KW-0472">Membrane</keyword>
<evidence type="ECO:0000256" key="1">
    <source>
        <dbReference type="SAM" id="Phobius"/>
    </source>
</evidence>
<feature type="transmembrane region" description="Helical" evidence="1">
    <location>
        <begin position="179"/>
        <end position="197"/>
    </location>
</feature>
<proteinExistence type="predicted"/>
<name>A0A9N8DNU2_9STRA</name>
<organism evidence="2 3">
    <name type="scientific">Seminavis robusta</name>
    <dbReference type="NCBI Taxonomy" id="568900"/>
    <lineage>
        <taxon>Eukaryota</taxon>
        <taxon>Sar</taxon>
        <taxon>Stramenopiles</taxon>
        <taxon>Ochrophyta</taxon>
        <taxon>Bacillariophyta</taxon>
        <taxon>Bacillariophyceae</taxon>
        <taxon>Bacillariophycidae</taxon>
        <taxon>Naviculales</taxon>
        <taxon>Naviculaceae</taxon>
        <taxon>Seminavis</taxon>
    </lineage>
</organism>
<accession>A0A9N8DNU2</accession>
<feature type="transmembrane region" description="Helical" evidence="1">
    <location>
        <begin position="42"/>
        <end position="64"/>
    </location>
</feature>
<keyword evidence="1" id="KW-1133">Transmembrane helix</keyword>
<feature type="transmembrane region" description="Helical" evidence="1">
    <location>
        <begin position="146"/>
        <end position="167"/>
    </location>
</feature>
<dbReference type="AlphaFoldDB" id="A0A9N8DNU2"/>
<evidence type="ECO:0000313" key="3">
    <source>
        <dbReference type="Proteomes" id="UP001153069"/>
    </source>
</evidence>